<dbReference type="InterPro" id="IPR004089">
    <property type="entry name" value="MCPsignal_dom"/>
</dbReference>
<evidence type="ECO:0000259" key="5">
    <source>
        <dbReference type="PROSITE" id="PS50111"/>
    </source>
</evidence>
<evidence type="ECO:0000256" key="3">
    <source>
        <dbReference type="PROSITE-ProRule" id="PRU00284"/>
    </source>
</evidence>
<accession>A0ABR6GSI9</accession>
<dbReference type="PROSITE" id="PS50885">
    <property type="entry name" value="HAMP"/>
    <property type="match status" value="1"/>
</dbReference>
<protein>
    <submittedName>
        <fullName evidence="7">Methyl-accepting chemotaxis protein</fullName>
    </submittedName>
</protein>
<evidence type="ECO:0000313" key="8">
    <source>
        <dbReference type="Proteomes" id="UP000574369"/>
    </source>
</evidence>
<feature type="transmembrane region" description="Helical" evidence="4">
    <location>
        <begin position="12"/>
        <end position="30"/>
    </location>
</feature>
<evidence type="ECO:0000256" key="4">
    <source>
        <dbReference type="SAM" id="Phobius"/>
    </source>
</evidence>
<keyword evidence="1" id="KW-0488">Methylation</keyword>
<name>A0ABR6GSI9_9BURK</name>
<comment type="caution">
    <text evidence="7">The sequence shown here is derived from an EMBL/GenBank/DDBJ whole genome shotgun (WGS) entry which is preliminary data.</text>
</comment>
<keyword evidence="3" id="KW-0807">Transducer</keyword>
<dbReference type="PROSITE" id="PS50111">
    <property type="entry name" value="CHEMOTAXIS_TRANSDUC_2"/>
    <property type="match status" value="1"/>
</dbReference>
<dbReference type="Pfam" id="PF00015">
    <property type="entry name" value="MCPsignal"/>
    <property type="match status" value="1"/>
</dbReference>
<dbReference type="Proteomes" id="UP000574369">
    <property type="component" value="Unassembled WGS sequence"/>
</dbReference>
<reference evidence="7 8" key="1">
    <citation type="submission" date="2020-08" db="EMBL/GenBank/DDBJ databases">
        <title>Genomic Encyclopedia of Type Strains, Phase III (KMG-III): the genomes of soil and plant-associated and newly described type strains.</title>
        <authorList>
            <person name="Whitman W."/>
        </authorList>
    </citation>
    <scope>NUCLEOTIDE SEQUENCE [LARGE SCALE GENOMIC DNA]</scope>
    <source>
        <strain evidence="7 8">CECT 7247</strain>
    </source>
</reference>
<dbReference type="InterPro" id="IPR003660">
    <property type="entry name" value="HAMP_dom"/>
</dbReference>
<dbReference type="SUPFAM" id="SSF58104">
    <property type="entry name" value="Methyl-accepting chemotaxis protein (MCP) signaling domain"/>
    <property type="match status" value="1"/>
</dbReference>
<proteinExistence type="inferred from homology"/>
<feature type="domain" description="HAMP" evidence="6">
    <location>
        <begin position="331"/>
        <end position="377"/>
    </location>
</feature>
<dbReference type="PRINTS" id="PR00260">
    <property type="entry name" value="CHEMTRNSDUCR"/>
</dbReference>
<organism evidence="7 8">
    <name type="scientific">Roseateles terrae</name>
    <dbReference type="NCBI Taxonomy" id="431060"/>
    <lineage>
        <taxon>Bacteria</taxon>
        <taxon>Pseudomonadati</taxon>
        <taxon>Pseudomonadota</taxon>
        <taxon>Betaproteobacteria</taxon>
        <taxon>Burkholderiales</taxon>
        <taxon>Sphaerotilaceae</taxon>
        <taxon>Roseateles</taxon>
    </lineage>
</organism>
<feature type="transmembrane region" description="Helical" evidence="4">
    <location>
        <begin position="304"/>
        <end position="326"/>
    </location>
</feature>
<dbReference type="CDD" id="cd11386">
    <property type="entry name" value="MCP_signal"/>
    <property type="match status" value="1"/>
</dbReference>
<dbReference type="PANTHER" id="PTHR43531:SF14">
    <property type="entry name" value="METHYL-ACCEPTING CHEMOTAXIS PROTEIN I-RELATED"/>
    <property type="match status" value="1"/>
</dbReference>
<sequence>MFRQLHFGAKAWLITLAFLVPLMLLCGAYYRTSQLTIDFARSELVGVDVVQSLEPWLIAAQKQRRLVMSGMAPRVDLSAVEDAAQAFRKLSKTLPASINLHEGVAAVEAAHAALVQGGVDAGSPDLESRMQRLVTELVALRDLTLDTSGLTLDPDQDTYYLMTLSGPLISDVIEDISRSSAISGSLQGTASLATPAAIRQLYGYWFHGSDALGDVRNAVRHAGQFNAQVRERLDAERAGQAADAFFAAAQRRWFGDEFKADVEGLNSVGQTAVDELRALSGRSNVLLKDLLEQRVASTQNARQWILAVTALCLLVAAYLFFSFYLVMRGGLREVGRHLEAMTAGDLTTRPSPWGRDEAAQLMLLLATMQDSLRAMVVQVRESSLGMVSASSEIAAASSDLSARTEQAAANLEESSSAMEQIGANVRSTADSTDEATRMAGSNASLAANGGTIMAELAETMKAIDDSAHRIGDITAMIDSIAFQTNILALNAAVEAARAGEQGRGFAVVATEVRTLAGRSAEAAREIKTLINTSMDTVRRGSTVTQEARQAIGSIVDGAGHMDRLLRDVAAGTRAQTDGISQVGAAIQDLDQATQQNAAMVEQTAAAAASMRDQAQQLAAQVEKFRLPATTR</sequence>
<dbReference type="SMART" id="SM00304">
    <property type="entry name" value="HAMP"/>
    <property type="match status" value="1"/>
</dbReference>
<dbReference type="Gene3D" id="1.10.287.950">
    <property type="entry name" value="Methyl-accepting chemotaxis protein"/>
    <property type="match status" value="1"/>
</dbReference>
<keyword evidence="4" id="KW-1133">Transmembrane helix</keyword>
<dbReference type="SMART" id="SM00283">
    <property type="entry name" value="MA"/>
    <property type="match status" value="1"/>
</dbReference>
<comment type="similarity">
    <text evidence="2">Belongs to the methyl-accepting chemotaxis (MCP) protein family.</text>
</comment>
<keyword evidence="8" id="KW-1185">Reference proteome</keyword>
<gene>
    <name evidence="7" type="ORF">FHS28_002474</name>
</gene>
<keyword evidence="4" id="KW-0812">Transmembrane</keyword>
<dbReference type="InterPro" id="IPR004090">
    <property type="entry name" value="Chemotax_Me-accpt_rcpt"/>
</dbReference>
<feature type="domain" description="Methyl-accepting transducer" evidence="5">
    <location>
        <begin position="382"/>
        <end position="611"/>
    </location>
</feature>
<evidence type="ECO:0000256" key="1">
    <source>
        <dbReference type="ARBA" id="ARBA00022481"/>
    </source>
</evidence>
<evidence type="ECO:0000313" key="7">
    <source>
        <dbReference type="EMBL" id="MBB3195071.1"/>
    </source>
</evidence>
<dbReference type="InterPro" id="IPR051310">
    <property type="entry name" value="MCP_chemotaxis"/>
</dbReference>
<keyword evidence="4" id="KW-0472">Membrane</keyword>
<dbReference type="EMBL" id="JACHXO010000004">
    <property type="protein sequence ID" value="MBB3195071.1"/>
    <property type="molecule type" value="Genomic_DNA"/>
</dbReference>
<dbReference type="PANTHER" id="PTHR43531">
    <property type="entry name" value="PROTEIN ICFG"/>
    <property type="match status" value="1"/>
</dbReference>
<evidence type="ECO:0000256" key="2">
    <source>
        <dbReference type="ARBA" id="ARBA00029447"/>
    </source>
</evidence>
<evidence type="ECO:0000259" key="6">
    <source>
        <dbReference type="PROSITE" id="PS50885"/>
    </source>
</evidence>